<evidence type="ECO:0000313" key="3">
    <source>
        <dbReference type="EMBL" id="ABJ86123.1"/>
    </source>
</evidence>
<proteinExistence type="inferred from homology"/>
<dbReference type="InParanoid" id="Q01W42"/>
<dbReference type="CDD" id="cd02511">
    <property type="entry name" value="Beta4Glucosyltransferase"/>
    <property type="match status" value="1"/>
</dbReference>
<dbReference type="GO" id="GO:0016740">
    <property type="term" value="F:transferase activity"/>
    <property type="evidence" value="ECO:0007669"/>
    <property type="project" value="UniProtKB-KW"/>
</dbReference>
<dbReference type="Gene3D" id="3.90.550.10">
    <property type="entry name" value="Spore Coat Polysaccharide Biosynthesis Protein SpsA, Chain A"/>
    <property type="match status" value="1"/>
</dbReference>
<dbReference type="Pfam" id="PF00535">
    <property type="entry name" value="Glycos_transf_2"/>
    <property type="match status" value="1"/>
</dbReference>
<feature type="domain" description="Glycosyltransferase 2-like" evidence="2">
    <location>
        <begin position="7"/>
        <end position="89"/>
    </location>
</feature>
<dbReference type="EMBL" id="CP000473">
    <property type="protein sequence ID" value="ABJ86123.1"/>
    <property type="molecule type" value="Genomic_DNA"/>
</dbReference>
<dbReference type="InterPro" id="IPR029044">
    <property type="entry name" value="Nucleotide-diphossugar_trans"/>
</dbReference>
<keyword evidence="3" id="KW-0808">Transferase</keyword>
<sequence>MKITATIITQDEERNIARAIESLRCCDEILILDSGSTDRTVELATNLGAHVIEAGWRGYSGQKNWAAEQAANEWILSLDADEALSEALEAEIWNLKKSGPKFDAYTMPRLARYLGRWIYHAGWYPDRKIRLYDRRKAKWFGDFVHESVKSDGRVGHLESNILHFTCDSLSEHLRTLDRYTTLAAQELAANKVPVPLTSLIFDPPWTFVKAYVLQRGFLDGLEGLIISYMAAFYTFLKYSKARNMS</sequence>
<comment type="similarity">
    <text evidence="1">Belongs to the glycosyltransferase 2 family. WaaE/KdtX subfamily.</text>
</comment>
<dbReference type="STRING" id="234267.Acid_5170"/>
<name>Q01W42_SOLUE</name>
<dbReference type="HOGENOM" id="CLU_065962_0_0_0"/>
<dbReference type="KEGG" id="sus:Acid_5170"/>
<gene>
    <name evidence="3" type="ordered locus">Acid_5170</name>
</gene>
<accession>Q01W42</accession>
<evidence type="ECO:0000256" key="1">
    <source>
        <dbReference type="ARBA" id="ARBA00038494"/>
    </source>
</evidence>
<dbReference type="AlphaFoldDB" id="Q01W42"/>
<dbReference type="SUPFAM" id="SSF53448">
    <property type="entry name" value="Nucleotide-diphospho-sugar transferases"/>
    <property type="match status" value="1"/>
</dbReference>
<dbReference type="InterPro" id="IPR001173">
    <property type="entry name" value="Glyco_trans_2-like"/>
</dbReference>
<dbReference type="PANTHER" id="PTHR43630:SF2">
    <property type="entry name" value="GLYCOSYLTRANSFERASE"/>
    <property type="match status" value="1"/>
</dbReference>
<dbReference type="PANTHER" id="PTHR43630">
    <property type="entry name" value="POLY-BETA-1,6-N-ACETYL-D-GLUCOSAMINE SYNTHASE"/>
    <property type="match status" value="1"/>
</dbReference>
<evidence type="ECO:0000259" key="2">
    <source>
        <dbReference type="Pfam" id="PF00535"/>
    </source>
</evidence>
<dbReference type="CAZy" id="GT2">
    <property type="family name" value="Glycosyltransferase Family 2"/>
</dbReference>
<protein>
    <submittedName>
        <fullName evidence="3">Glycosyl transferase, family 2</fullName>
    </submittedName>
</protein>
<dbReference type="OrthoDB" id="9815923at2"/>
<dbReference type="eggNOG" id="COG0463">
    <property type="taxonomic scope" value="Bacteria"/>
</dbReference>
<organism evidence="3">
    <name type="scientific">Solibacter usitatus (strain Ellin6076)</name>
    <dbReference type="NCBI Taxonomy" id="234267"/>
    <lineage>
        <taxon>Bacteria</taxon>
        <taxon>Pseudomonadati</taxon>
        <taxon>Acidobacteriota</taxon>
        <taxon>Terriglobia</taxon>
        <taxon>Bryobacterales</taxon>
        <taxon>Solibacteraceae</taxon>
        <taxon>Candidatus Solibacter</taxon>
    </lineage>
</organism>
<reference evidence="3" key="1">
    <citation type="submission" date="2006-10" db="EMBL/GenBank/DDBJ databases">
        <title>Complete sequence of Solibacter usitatus Ellin6076.</title>
        <authorList>
            <consortium name="US DOE Joint Genome Institute"/>
            <person name="Copeland A."/>
            <person name="Lucas S."/>
            <person name="Lapidus A."/>
            <person name="Barry K."/>
            <person name="Detter J.C."/>
            <person name="Glavina del Rio T."/>
            <person name="Hammon N."/>
            <person name="Israni S."/>
            <person name="Dalin E."/>
            <person name="Tice H."/>
            <person name="Pitluck S."/>
            <person name="Thompson L.S."/>
            <person name="Brettin T."/>
            <person name="Bruce D."/>
            <person name="Han C."/>
            <person name="Tapia R."/>
            <person name="Gilna P."/>
            <person name="Schmutz J."/>
            <person name="Larimer F."/>
            <person name="Land M."/>
            <person name="Hauser L."/>
            <person name="Kyrpides N."/>
            <person name="Mikhailova N."/>
            <person name="Janssen P.H."/>
            <person name="Kuske C.R."/>
            <person name="Richardson P."/>
        </authorList>
    </citation>
    <scope>NUCLEOTIDE SEQUENCE</scope>
    <source>
        <strain evidence="3">Ellin6076</strain>
    </source>
</reference>